<dbReference type="Pfam" id="PF04446">
    <property type="entry name" value="Thg1"/>
    <property type="match status" value="1"/>
</dbReference>
<name>A0A6J4M3W8_9SPHI</name>
<feature type="domain" description="Thg1 C-terminal" evidence="12">
    <location>
        <begin position="134"/>
        <end position="228"/>
    </location>
</feature>
<dbReference type="EC" id="2.7.7.79" evidence="3"/>
<proteinExistence type="inferred from homology"/>
<keyword evidence="8" id="KW-0547">Nucleotide-binding</keyword>
<evidence type="ECO:0000256" key="6">
    <source>
        <dbReference type="ARBA" id="ARBA00022695"/>
    </source>
</evidence>
<keyword evidence="4 13" id="KW-0808">Transferase</keyword>
<keyword evidence="10" id="KW-0342">GTP-binding</keyword>
<evidence type="ECO:0000256" key="9">
    <source>
        <dbReference type="ARBA" id="ARBA00022842"/>
    </source>
</evidence>
<dbReference type="GO" id="GO:0008193">
    <property type="term" value="F:tRNA guanylyltransferase activity"/>
    <property type="evidence" value="ECO:0007669"/>
    <property type="project" value="UniProtKB-EC"/>
</dbReference>
<dbReference type="EMBL" id="CADCTQ010000684">
    <property type="protein sequence ID" value="CAA9345455.1"/>
    <property type="molecule type" value="Genomic_DNA"/>
</dbReference>
<dbReference type="Pfam" id="PF14413">
    <property type="entry name" value="Thg1C"/>
    <property type="match status" value="1"/>
</dbReference>
<dbReference type="GO" id="GO:0000287">
    <property type="term" value="F:magnesium ion binding"/>
    <property type="evidence" value="ECO:0007669"/>
    <property type="project" value="InterPro"/>
</dbReference>
<dbReference type="InterPro" id="IPR024956">
    <property type="entry name" value="tRNAHis_GuaTrfase_cat"/>
</dbReference>
<evidence type="ECO:0000256" key="4">
    <source>
        <dbReference type="ARBA" id="ARBA00022679"/>
    </source>
</evidence>
<evidence type="ECO:0000256" key="1">
    <source>
        <dbReference type="ARBA" id="ARBA00001946"/>
    </source>
</evidence>
<evidence type="ECO:0000256" key="2">
    <source>
        <dbReference type="ARBA" id="ARBA00010113"/>
    </source>
</evidence>
<accession>A0A6J4M3W8</accession>
<evidence type="ECO:0000256" key="5">
    <source>
        <dbReference type="ARBA" id="ARBA00022694"/>
    </source>
</evidence>
<gene>
    <name evidence="13" type="ORF">AVDCRST_MAG56-8145</name>
</gene>
<evidence type="ECO:0000259" key="12">
    <source>
        <dbReference type="Pfam" id="PF14413"/>
    </source>
</evidence>
<reference evidence="13" key="1">
    <citation type="submission" date="2020-02" db="EMBL/GenBank/DDBJ databases">
        <authorList>
            <person name="Meier V. D."/>
        </authorList>
    </citation>
    <scope>NUCLEOTIDE SEQUENCE</scope>
    <source>
        <strain evidence="13">AVDCRST_MAG56</strain>
    </source>
</reference>
<organism evidence="13">
    <name type="scientific">uncultured Cytophagales bacterium</name>
    <dbReference type="NCBI Taxonomy" id="158755"/>
    <lineage>
        <taxon>Bacteria</taxon>
        <taxon>Pseudomonadati</taxon>
        <taxon>Bacteroidota</taxon>
        <taxon>Sphingobacteriia</taxon>
        <taxon>Sphingobacteriales</taxon>
        <taxon>environmental samples</taxon>
    </lineage>
</organism>
<evidence type="ECO:0000256" key="7">
    <source>
        <dbReference type="ARBA" id="ARBA00022723"/>
    </source>
</evidence>
<dbReference type="InterPro" id="IPR038469">
    <property type="entry name" value="tRNAHis_GuaTrfase_Thg1_sf"/>
</dbReference>
<sequence length="265" mass="30492">MKFSQLDEKMRLYETSADQLVPPGFYIVARLDGRGFTKLTKETLYLEKPFDFRFREAMGAATEHLMQCGFNITYGYTQSDEISLLFHRDDASFNRMHRKLISVLAGEASAAFTHALGHMGAFDARLSVLPTEKVVADYFSWRAEDANRNALSAYCYWKLRERGLSLREASERIYKLSVGEKNELLFSLGINYNDLPAWQKRGMGFYWKMAQRKGFDPVRNAETQVLRRTLHREAELPIAGYREMIVNLITHAPGAEPEGRQLLLN</sequence>
<keyword evidence="9" id="KW-0460">Magnesium</keyword>
<evidence type="ECO:0000256" key="8">
    <source>
        <dbReference type="ARBA" id="ARBA00022741"/>
    </source>
</evidence>
<dbReference type="Gene3D" id="3.30.70.3000">
    <property type="match status" value="1"/>
</dbReference>
<keyword evidence="5" id="KW-0819">tRNA processing</keyword>
<dbReference type="InterPro" id="IPR025845">
    <property type="entry name" value="Thg1_C_dom"/>
</dbReference>
<evidence type="ECO:0000256" key="10">
    <source>
        <dbReference type="ARBA" id="ARBA00023134"/>
    </source>
</evidence>
<evidence type="ECO:0000256" key="3">
    <source>
        <dbReference type="ARBA" id="ARBA00012511"/>
    </source>
</evidence>
<evidence type="ECO:0000259" key="11">
    <source>
        <dbReference type="Pfam" id="PF04446"/>
    </source>
</evidence>
<dbReference type="GO" id="GO:0006400">
    <property type="term" value="P:tRNA modification"/>
    <property type="evidence" value="ECO:0007669"/>
    <property type="project" value="InterPro"/>
</dbReference>
<evidence type="ECO:0000313" key="13">
    <source>
        <dbReference type="EMBL" id="CAA9345455.1"/>
    </source>
</evidence>
<comment type="similarity">
    <text evidence="2">Belongs to the tRNA(His) guanylyltransferase family.</text>
</comment>
<dbReference type="GO" id="GO:0005525">
    <property type="term" value="F:GTP binding"/>
    <property type="evidence" value="ECO:0007669"/>
    <property type="project" value="UniProtKB-KW"/>
</dbReference>
<protein>
    <recommendedName>
        <fullName evidence="3">tRNA(His) guanylyltransferase</fullName>
        <ecNumber evidence="3">2.7.7.79</ecNumber>
    </recommendedName>
</protein>
<dbReference type="PANTHER" id="PTHR12729">
    <property type="entry name" value="TRNA(HIS) GUANYLYLTRANSFERASE-RELATED"/>
    <property type="match status" value="1"/>
</dbReference>
<keyword evidence="6 13" id="KW-0548">Nucleotidyltransferase</keyword>
<comment type="cofactor">
    <cofactor evidence="1">
        <name>Mg(2+)</name>
        <dbReference type="ChEBI" id="CHEBI:18420"/>
    </cofactor>
</comment>
<dbReference type="AlphaFoldDB" id="A0A6J4M3W8"/>
<feature type="domain" description="tRNAHis guanylyltransferase catalytic" evidence="11">
    <location>
        <begin position="8"/>
        <end position="128"/>
    </location>
</feature>
<dbReference type="InterPro" id="IPR007537">
    <property type="entry name" value="tRNAHis_GuaTrfase_Thg1"/>
</dbReference>
<dbReference type="PANTHER" id="PTHR12729:SF6">
    <property type="entry name" value="TRNA(HIS) GUANYLYLTRANSFERASE-RELATED"/>
    <property type="match status" value="1"/>
</dbReference>
<keyword evidence="7" id="KW-0479">Metal-binding</keyword>